<organism evidence="7 8">
    <name type="scientific">Candidatus Syntrophocurvum alkaliphilum</name>
    <dbReference type="NCBI Taxonomy" id="2293317"/>
    <lineage>
        <taxon>Bacteria</taxon>
        <taxon>Bacillati</taxon>
        <taxon>Bacillota</taxon>
        <taxon>Clostridia</taxon>
        <taxon>Eubacteriales</taxon>
        <taxon>Syntrophomonadaceae</taxon>
        <taxon>Candidatus Syntrophocurvum</taxon>
    </lineage>
</organism>
<feature type="site" description="Important for substrate specificity" evidence="6">
    <location>
        <position position="12"/>
    </location>
</feature>
<dbReference type="Pfam" id="PF02545">
    <property type="entry name" value="Maf"/>
    <property type="match status" value="1"/>
</dbReference>
<feature type="site" description="Important for substrate specificity" evidence="6">
    <location>
        <position position="70"/>
    </location>
</feature>
<dbReference type="KEGG" id="salq:SYNTR_1457"/>
<dbReference type="OrthoDB" id="9807767at2"/>
<evidence type="ECO:0000256" key="1">
    <source>
        <dbReference type="ARBA" id="ARBA00001968"/>
    </source>
</evidence>
<dbReference type="PANTHER" id="PTHR43213:SF5">
    <property type="entry name" value="BIFUNCTIONAL DTTP_UTP PYROPHOSPHATASE_METHYLTRANSFERASE PROTEIN-RELATED"/>
    <property type="match status" value="1"/>
</dbReference>
<dbReference type="PANTHER" id="PTHR43213">
    <property type="entry name" value="BIFUNCTIONAL DTTP/UTP PYROPHOSPHATASE/METHYLTRANSFERASE PROTEIN-RELATED"/>
    <property type="match status" value="1"/>
</dbReference>
<dbReference type="NCBIfam" id="TIGR00172">
    <property type="entry name" value="maf"/>
    <property type="match status" value="1"/>
</dbReference>
<dbReference type="HAMAP" id="MF_00528">
    <property type="entry name" value="Maf"/>
    <property type="match status" value="1"/>
</dbReference>
<comment type="similarity">
    <text evidence="6">Belongs to the Maf family. YhdE subfamily.</text>
</comment>
<evidence type="ECO:0000313" key="7">
    <source>
        <dbReference type="EMBL" id="QGU00051.1"/>
    </source>
</evidence>
<dbReference type="GO" id="GO:0005737">
    <property type="term" value="C:cytoplasm"/>
    <property type="evidence" value="ECO:0007669"/>
    <property type="project" value="UniProtKB-SubCell"/>
</dbReference>
<evidence type="ECO:0000256" key="6">
    <source>
        <dbReference type="HAMAP-Rule" id="MF_00528"/>
    </source>
</evidence>
<dbReference type="AlphaFoldDB" id="A0A6I6DIH0"/>
<evidence type="ECO:0000256" key="4">
    <source>
        <dbReference type="ARBA" id="ARBA00022801"/>
    </source>
</evidence>
<reference evidence="8" key="1">
    <citation type="journal article" date="2019" name="Microbiology">
        <title>Complete Genome Sequence of an Uncultured Bacterium of the Candidate Phylum Bipolaricaulota.</title>
        <authorList>
            <person name="Kadnikov V.V."/>
            <person name="Mardanov A.V."/>
            <person name="Beletsky A.V."/>
            <person name="Frank Y.A."/>
            <person name="Karnachuk O.V."/>
            <person name="Ravin N.V."/>
        </authorList>
    </citation>
    <scope>NUCLEOTIDE SEQUENCE [LARGE SCALE GENOMIC DNA]</scope>
</reference>
<dbReference type="FunFam" id="3.90.950.10:FF:000005">
    <property type="entry name" value="7-methyl-GTP pyrophosphatase"/>
    <property type="match status" value="1"/>
</dbReference>
<dbReference type="CDD" id="cd00555">
    <property type="entry name" value="Maf"/>
    <property type="match status" value="1"/>
</dbReference>
<evidence type="ECO:0000313" key="8">
    <source>
        <dbReference type="Proteomes" id="UP000426444"/>
    </source>
</evidence>
<keyword evidence="8" id="KW-1185">Reference proteome</keyword>
<keyword evidence="4 6" id="KW-0378">Hydrolase</keyword>
<keyword evidence="3 6" id="KW-0963">Cytoplasm</keyword>
<comment type="cofactor">
    <cofactor evidence="1 6">
        <name>a divalent metal cation</name>
        <dbReference type="ChEBI" id="CHEBI:60240"/>
    </cofactor>
</comment>
<name>A0A6I6DIH0_9FIRM</name>
<feature type="site" description="Important for substrate specificity" evidence="6">
    <location>
        <position position="154"/>
    </location>
</feature>
<comment type="catalytic activity">
    <reaction evidence="6">
        <text>UTP + H2O = UMP + diphosphate + H(+)</text>
        <dbReference type="Rhea" id="RHEA:29395"/>
        <dbReference type="ChEBI" id="CHEBI:15377"/>
        <dbReference type="ChEBI" id="CHEBI:15378"/>
        <dbReference type="ChEBI" id="CHEBI:33019"/>
        <dbReference type="ChEBI" id="CHEBI:46398"/>
        <dbReference type="ChEBI" id="CHEBI:57865"/>
        <dbReference type="EC" id="3.6.1.9"/>
    </reaction>
</comment>
<comment type="catalytic activity">
    <reaction evidence="6">
        <text>dTTP + H2O = dTMP + diphosphate + H(+)</text>
        <dbReference type="Rhea" id="RHEA:28534"/>
        <dbReference type="ChEBI" id="CHEBI:15377"/>
        <dbReference type="ChEBI" id="CHEBI:15378"/>
        <dbReference type="ChEBI" id="CHEBI:33019"/>
        <dbReference type="ChEBI" id="CHEBI:37568"/>
        <dbReference type="ChEBI" id="CHEBI:63528"/>
        <dbReference type="EC" id="3.6.1.9"/>
    </reaction>
</comment>
<protein>
    <recommendedName>
        <fullName evidence="6">dTTP/UTP pyrophosphatase</fullName>
        <shortName evidence="6">dTTPase/UTPase</shortName>
        <ecNumber evidence="6">3.6.1.9</ecNumber>
    </recommendedName>
    <alternativeName>
        <fullName evidence="6">Nucleoside triphosphate pyrophosphatase</fullName>
    </alternativeName>
    <alternativeName>
        <fullName evidence="6">Nucleotide pyrophosphatase</fullName>
        <shortName evidence="6">Nucleotide PPase</shortName>
    </alternativeName>
</protein>
<dbReference type="InterPro" id="IPR003697">
    <property type="entry name" value="Maf-like"/>
</dbReference>
<evidence type="ECO:0000256" key="2">
    <source>
        <dbReference type="ARBA" id="ARBA00004496"/>
    </source>
</evidence>
<sequence length="213" mass="23454">MPRIILASQSPRRKELLIKIGLEFEVIPAGINEEGLTANSPDELVQKLAILKGRHIANKVESGIIISADTIVVLNGQILGKPFNRDSAKAMLKTLSNNIHEVQTGLCLINKDLDNELVIVEKTMVHFKSLTNEEIDFYIKTGEPMDKAGAYGIQGFASVFIKKIEGCYFNVVGLPLHRLYELLISQGVNLMGGEGRVNGLQSYYKGHARGHEA</sequence>
<dbReference type="GO" id="GO:0009117">
    <property type="term" value="P:nucleotide metabolic process"/>
    <property type="evidence" value="ECO:0007669"/>
    <property type="project" value="UniProtKB-KW"/>
</dbReference>
<evidence type="ECO:0000256" key="5">
    <source>
        <dbReference type="ARBA" id="ARBA00023080"/>
    </source>
</evidence>
<feature type="active site" description="Proton acceptor" evidence="6">
    <location>
        <position position="69"/>
    </location>
</feature>
<dbReference type="RefSeq" id="WP_156203879.1">
    <property type="nucleotide sequence ID" value="NZ_CP046457.1"/>
</dbReference>
<dbReference type="PIRSF" id="PIRSF006305">
    <property type="entry name" value="Maf"/>
    <property type="match status" value="1"/>
</dbReference>
<dbReference type="SUPFAM" id="SSF52972">
    <property type="entry name" value="ITPase-like"/>
    <property type="match status" value="1"/>
</dbReference>
<evidence type="ECO:0000256" key="3">
    <source>
        <dbReference type="ARBA" id="ARBA00022490"/>
    </source>
</evidence>
<proteinExistence type="inferred from homology"/>
<comment type="caution">
    <text evidence="6">Lacks conserved residue(s) required for the propagation of feature annotation.</text>
</comment>
<comment type="function">
    <text evidence="6">Nucleoside triphosphate pyrophosphatase that hydrolyzes dTTP and UTP. May have a dual role in cell division arrest and in preventing the incorporation of modified nucleotides into cellular nucleic acids.</text>
</comment>
<dbReference type="Proteomes" id="UP000426444">
    <property type="component" value="Chromosome"/>
</dbReference>
<comment type="subcellular location">
    <subcellularLocation>
        <location evidence="2 6">Cytoplasm</location>
    </subcellularLocation>
</comment>
<dbReference type="GO" id="GO:0047429">
    <property type="term" value="F:nucleoside triphosphate diphosphatase activity"/>
    <property type="evidence" value="ECO:0007669"/>
    <property type="project" value="UniProtKB-EC"/>
</dbReference>
<dbReference type="EC" id="3.6.1.9" evidence="6"/>
<dbReference type="EMBL" id="CP046457">
    <property type="protein sequence ID" value="QGU00051.1"/>
    <property type="molecule type" value="Genomic_DNA"/>
</dbReference>
<gene>
    <name evidence="7" type="ORF">SYNTR_1457</name>
</gene>
<accession>A0A6I6DIH0</accession>
<dbReference type="Gene3D" id="3.90.950.10">
    <property type="match status" value="1"/>
</dbReference>
<keyword evidence="5 6" id="KW-0546">Nucleotide metabolism</keyword>
<dbReference type="InterPro" id="IPR029001">
    <property type="entry name" value="ITPase-like_fam"/>
</dbReference>